<feature type="domain" description="Sialate O-acetylesterase" evidence="3">
    <location>
        <begin position="33"/>
        <end position="261"/>
    </location>
</feature>
<protein>
    <submittedName>
        <fullName evidence="4">Carbohydrate acetyl esterase/feruloyl esterase</fullName>
    </submittedName>
</protein>
<dbReference type="PANTHER" id="PTHR31988:SF19">
    <property type="entry name" value="9-O-ACETYL-N-ACETYLNEURAMINIC ACID DEACETYLASE-RELATED"/>
    <property type="match status" value="1"/>
</dbReference>
<dbReference type="Proteomes" id="UP000319976">
    <property type="component" value="Chromosome"/>
</dbReference>
<evidence type="ECO:0000259" key="3">
    <source>
        <dbReference type="Pfam" id="PF03629"/>
    </source>
</evidence>
<dbReference type="Gene3D" id="3.40.50.1110">
    <property type="entry name" value="SGNH hydrolase"/>
    <property type="match status" value="1"/>
</dbReference>
<gene>
    <name evidence="4" type="primary">axe1-6A_1</name>
    <name evidence="4" type="ORF">V22_15370</name>
</gene>
<dbReference type="InterPro" id="IPR005181">
    <property type="entry name" value="SASA"/>
</dbReference>
<evidence type="ECO:0000256" key="1">
    <source>
        <dbReference type="ARBA" id="ARBA00022801"/>
    </source>
</evidence>
<dbReference type="InterPro" id="IPR052940">
    <property type="entry name" value="Carb_Esterase_6"/>
</dbReference>
<dbReference type="InterPro" id="IPR036514">
    <property type="entry name" value="SGNH_hydro_sf"/>
</dbReference>
<dbReference type="EMBL" id="CP036316">
    <property type="protein sequence ID" value="QDT64305.1"/>
    <property type="molecule type" value="Genomic_DNA"/>
</dbReference>
<dbReference type="KEGG" id="chya:V22_15370"/>
<proteinExistence type="predicted"/>
<dbReference type="OrthoDB" id="9795554at2"/>
<keyword evidence="2" id="KW-0732">Signal</keyword>
<keyword evidence="5" id="KW-1185">Reference proteome</keyword>
<dbReference type="AlphaFoldDB" id="A0A517T7F1"/>
<evidence type="ECO:0000256" key="2">
    <source>
        <dbReference type="SAM" id="SignalP"/>
    </source>
</evidence>
<reference evidence="4 5" key="1">
    <citation type="submission" date="2019-02" db="EMBL/GenBank/DDBJ databases">
        <title>Deep-cultivation of Planctomycetes and their phenomic and genomic characterization uncovers novel biology.</title>
        <authorList>
            <person name="Wiegand S."/>
            <person name="Jogler M."/>
            <person name="Boedeker C."/>
            <person name="Pinto D."/>
            <person name="Vollmers J."/>
            <person name="Rivas-Marin E."/>
            <person name="Kohn T."/>
            <person name="Peeters S.H."/>
            <person name="Heuer A."/>
            <person name="Rast P."/>
            <person name="Oberbeckmann S."/>
            <person name="Bunk B."/>
            <person name="Jeske O."/>
            <person name="Meyerdierks A."/>
            <person name="Storesund J.E."/>
            <person name="Kallscheuer N."/>
            <person name="Luecker S."/>
            <person name="Lage O.M."/>
            <person name="Pohl T."/>
            <person name="Merkel B.J."/>
            <person name="Hornburger P."/>
            <person name="Mueller R.-W."/>
            <person name="Bruemmer F."/>
            <person name="Labrenz M."/>
            <person name="Spormann A.M."/>
            <person name="Op den Camp H."/>
            <person name="Overmann J."/>
            <person name="Amann R."/>
            <person name="Jetten M.S.M."/>
            <person name="Mascher T."/>
            <person name="Medema M.H."/>
            <person name="Devos D.P."/>
            <person name="Kaster A.-K."/>
            <person name="Ovreas L."/>
            <person name="Rohde M."/>
            <person name="Galperin M.Y."/>
            <person name="Jogler C."/>
        </authorList>
    </citation>
    <scope>NUCLEOTIDE SEQUENCE [LARGE SCALE GENOMIC DNA]</scope>
    <source>
        <strain evidence="4 5">V22</strain>
    </source>
</reference>
<dbReference type="GO" id="GO:0016788">
    <property type="term" value="F:hydrolase activity, acting on ester bonds"/>
    <property type="evidence" value="ECO:0007669"/>
    <property type="project" value="UniProtKB-ARBA"/>
</dbReference>
<accession>A0A517T7F1</accession>
<dbReference type="PANTHER" id="PTHR31988">
    <property type="entry name" value="ESTERASE, PUTATIVE (DUF303)-RELATED"/>
    <property type="match status" value="1"/>
</dbReference>
<feature type="chain" id="PRO_5021938345" evidence="2">
    <location>
        <begin position="21"/>
        <end position="266"/>
    </location>
</feature>
<dbReference type="RefSeq" id="WP_145261354.1">
    <property type="nucleotide sequence ID" value="NZ_CP036316.1"/>
</dbReference>
<dbReference type="SUPFAM" id="SSF52266">
    <property type="entry name" value="SGNH hydrolase"/>
    <property type="match status" value="1"/>
</dbReference>
<organism evidence="4 5">
    <name type="scientific">Calycomorphotria hydatis</name>
    <dbReference type="NCBI Taxonomy" id="2528027"/>
    <lineage>
        <taxon>Bacteria</taxon>
        <taxon>Pseudomonadati</taxon>
        <taxon>Planctomycetota</taxon>
        <taxon>Planctomycetia</taxon>
        <taxon>Planctomycetales</taxon>
        <taxon>Planctomycetaceae</taxon>
        <taxon>Calycomorphotria</taxon>
    </lineage>
</organism>
<sequence length="266" mass="29603" precursor="true">MNFLLKCCLLFVALTTFVSAEEEVTLPESKEQFHLFLLTGQSNMAGRGLEAEKHQMHNPRVLKLNKDLKWEVSSDPIHYDKPAIIGVGLATTFANDVAKANPNITIGLIPAACGGSSITHWEEGKYFSQTNSHPYDDAISRARVAMKDGVLKGILWHQGESDSSPGKDVVYKEKLQSLIKRFRDELDAQEVPIILGQLAQFGDRFNKNSMNIINTAQKEIAESDPLIGFASSDGLTGNPDMIHFNTKSLHEFGHRYAKLYLDIVKD</sequence>
<evidence type="ECO:0000313" key="4">
    <source>
        <dbReference type="EMBL" id="QDT64305.1"/>
    </source>
</evidence>
<evidence type="ECO:0000313" key="5">
    <source>
        <dbReference type="Proteomes" id="UP000319976"/>
    </source>
</evidence>
<feature type="signal peptide" evidence="2">
    <location>
        <begin position="1"/>
        <end position="20"/>
    </location>
</feature>
<keyword evidence="1" id="KW-0378">Hydrolase</keyword>
<name>A0A517T7F1_9PLAN</name>
<dbReference type="Pfam" id="PF03629">
    <property type="entry name" value="SASA"/>
    <property type="match status" value="1"/>
</dbReference>